<feature type="transmembrane region" description="Helical" evidence="2">
    <location>
        <begin position="73"/>
        <end position="93"/>
    </location>
</feature>
<evidence type="ECO:0000256" key="2">
    <source>
        <dbReference type="SAM" id="Phobius"/>
    </source>
</evidence>
<evidence type="ECO:0000313" key="4">
    <source>
        <dbReference type="Proteomes" id="UP001589867"/>
    </source>
</evidence>
<keyword evidence="2" id="KW-0472">Membrane</keyword>
<dbReference type="EMBL" id="JBHLUH010000021">
    <property type="protein sequence ID" value="MFC0528828.1"/>
    <property type="molecule type" value="Genomic_DNA"/>
</dbReference>
<evidence type="ECO:0000256" key="1">
    <source>
        <dbReference type="SAM" id="MobiDB-lite"/>
    </source>
</evidence>
<proteinExistence type="predicted"/>
<name>A0ABV6M2Y4_9ACTN</name>
<evidence type="ECO:0008006" key="5">
    <source>
        <dbReference type="Google" id="ProtNLM"/>
    </source>
</evidence>
<dbReference type="Proteomes" id="UP001589867">
    <property type="component" value="Unassembled WGS sequence"/>
</dbReference>
<gene>
    <name evidence="3" type="ORF">ACFFIA_14285</name>
</gene>
<dbReference type="RefSeq" id="WP_377250916.1">
    <property type="nucleotide sequence ID" value="NZ_JBHLUH010000021.1"/>
</dbReference>
<organism evidence="3 4">
    <name type="scientific">Phytohabitans kaempferiae</name>
    <dbReference type="NCBI Taxonomy" id="1620943"/>
    <lineage>
        <taxon>Bacteria</taxon>
        <taxon>Bacillati</taxon>
        <taxon>Actinomycetota</taxon>
        <taxon>Actinomycetes</taxon>
        <taxon>Micromonosporales</taxon>
        <taxon>Micromonosporaceae</taxon>
    </lineage>
</organism>
<accession>A0ABV6M2Y4</accession>
<evidence type="ECO:0000313" key="3">
    <source>
        <dbReference type="EMBL" id="MFC0528828.1"/>
    </source>
</evidence>
<feature type="compositionally biased region" description="Low complexity" evidence="1">
    <location>
        <begin position="172"/>
        <end position="191"/>
    </location>
</feature>
<keyword evidence="2" id="KW-1133">Transmembrane helix</keyword>
<keyword evidence="2" id="KW-0812">Transmembrane</keyword>
<keyword evidence="4" id="KW-1185">Reference proteome</keyword>
<comment type="caution">
    <text evidence="3">The sequence shown here is derived from an EMBL/GenBank/DDBJ whole genome shotgun (WGS) entry which is preliminary data.</text>
</comment>
<feature type="compositionally biased region" description="Basic and acidic residues" evidence="1">
    <location>
        <begin position="16"/>
        <end position="26"/>
    </location>
</feature>
<reference evidence="3 4" key="1">
    <citation type="submission" date="2024-09" db="EMBL/GenBank/DDBJ databases">
        <authorList>
            <person name="Sun Q."/>
            <person name="Mori K."/>
        </authorList>
    </citation>
    <scope>NUCLEOTIDE SEQUENCE [LARGE SCALE GENOMIC DNA]</scope>
    <source>
        <strain evidence="3 4">TBRC 3947</strain>
    </source>
</reference>
<feature type="region of interest" description="Disordered" evidence="1">
    <location>
        <begin position="1"/>
        <end position="51"/>
    </location>
</feature>
<feature type="region of interest" description="Disordered" evidence="1">
    <location>
        <begin position="160"/>
        <end position="212"/>
    </location>
</feature>
<sequence length="212" mass="22414">MNASKRYTPRSGGRTTAREERQEHRTVGNTALKAEPVKGEALKAEPGGSTRERKVGVPWLRVAPPLPVTVPRAPFIALILVVVVGGVLGILVVNTKINENAFRLTELRQRQSALDVREQQLKQQIARSEDPGSLIAAARKQGLVQGKPVQIRLPDGRLTGMMVPATDAPSITSQQDAGTGQQGTAGDQSGDTGQGTGGTDRLTPGDDTQATG</sequence>
<protein>
    <recommendedName>
        <fullName evidence="5">Cell division protein FtsL</fullName>
    </recommendedName>
</protein>